<gene>
    <name evidence="7" type="ORF">DASC09_019050</name>
</gene>
<evidence type="ECO:0000256" key="4">
    <source>
        <dbReference type="RuleBase" id="RU369035"/>
    </source>
</evidence>
<dbReference type="GO" id="GO:0005737">
    <property type="term" value="C:cytoplasm"/>
    <property type="evidence" value="ECO:0007669"/>
    <property type="project" value="UniProtKB-SubCell"/>
</dbReference>
<accession>A0AAV5QJM6</accession>
<protein>
    <recommendedName>
        <fullName evidence="3 4">mRNA 3'-end-processing protein RNA14</fullName>
    </recommendedName>
</protein>
<feature type="region of interest" description="Disordered" evidence="5">
    <location>
        <begin position="1"/>
        <end position="36"/>
    </location>
</feature>
<sequence length="929" mass="108068">MTEQAPAAGNASLSPSATPAAEVKPKDSPSKEPKVPTFIKRQKLKNLDTFGKLDYALQLNERDITSWKELITKTQNKHGKFSPNEPRKLYERFLKVFPNNGDIYLKYIDFELSKNENSNAESLYERSLTKCRNLELWKSYINYVRKQNDIITGGQEARQTVNQSFDIALRNIGIDLNAGSIWEDYIKFINEWNPISKWEEQQKTELKRKTLKQSVIIPSHKIEDLWTMYTTFENEVNPSNARKYISDTSPQYMLARTWYKEFTGLTRMLNSFSKTPAKMSIQSHKTWINLEKQNKLRLSNRRLLNKRIEFAFVKTLEKYPFYPEIWFEFAQFKLSEIVDTPPVLKPLSISTSSIDSKFNGNDINSFGNYKTENLDTGISILTEGLLSCPMSPVLTYLLAELYELKNDHSNITAVFDSLIDKLVDQYDQLSTDEDYVKKDLEKPLRSELESRLERLKAKHTAAHEDDSDGESDDDNQQIEETEEIVEARQTLKDPKNYTIPEVQAQNENFLKNIKTNKLKLERLITTVYINYIKFTKRAIKKSVSRTVFKDARKRFKNLTWHIYFEEAMFEYNTSSNSQSGIKIALKIFDTGMKNLKLEDHKNFPFLVEYFKFLILVNDYTNIKSFFEVCVKNLTIKPPENLIYQYSNTVNTPTEDPHVKHQRTRTLQKLFKLLLRYELYNGNILAIQNLQHRYKEIFPEQAELSIFSQIYREYDGLNLLREFEVDIDSNVLFKSWTDYSQNINNVVYKDLPKNENNYKSYLSDGEFKVVSKKLKEEHLIESYDSSSDLEDDTNDDGLEDFDMANYGFKSRSQALKVAKIVKQVKASTENVSLKRPRETTNNNSVAAVNEDDYVPSYAAPSFPVKEEPKAANTNKAGDNFFGNNFVANDSKPFVSDNIYNLLRVLPSSASFDKRMFNSKKLVDMLKELNV</sequence>
<dbReference type="EMBL" id="BTFZ01000003">
    <property type="protein sequence ID" value="GMM34580.1"/>
    <property type="molecule type" value="Genomic_DNA"/>
</dbReference>
<dbReference type="GeneID" id="90072559"/>
<dbReference type="GO" id="GO:0180010">
    <property type="term" value="P:co-transcriptional mRNA 3'-end processing, cleavage and polyadenylation pathway"/>
    <property type="evidence" value="ECO:0007669"/>
    <property type="project" value="UniProtKB-UniRule"/>
</dbReference>
<comment type="subcellular location">
    <subcellularLocation>
        <location evidence="4">Nucleus</location>
    </subcellularLocation>
    <subcellularLocation>
        <location evidence="4">Cytoplasm</location>
    </subcellularLocation>
    <text evidence="4">Nucleus and/or cytoplasm.</text>
</comment>
<feature type="region of interest" description="Disordered" evidence="5">
    <location>
        <begin position="456"/>
        <end position="477"/>
    </location>
</feature>
<organism evidence="7 8">
    <name type="scientific">Saccharomycopsis crataegensis</name>
    <dbReference type="NCBI Taxonomy" id="43959"/>
    <lineage>
        <taxon>Eukaryota</taxon>
        <taxon>Fungi</taxon>
        <taxon>Dikarya</taxon>
        <taxon>Ascomycota</taxon>
        <taxon>Saccharomycotina</taxon>
        <taxon>Saccharomycetes</taxon>
        <taxon>Saccharomycopsidaceae</taxon>
        <taxon>Saccharomycopsis</taxon>
    </lineage>
</organism>
<name>A0AAV5QJM6_9ASCO</name>
<dbReference type="Proteomes" id="UP001360560">
    <property type="component" value="Unassembled WGS sequence"/>
</dbReference>
<feature type="compositionally biased region" description="Acidic residues" evidence="5">
    <location>
        <begin position="465"/>
        <end position="477"/>
    </location>
</feature>
<dbReference type="GO" id="GO:0003729">
    <property type="term" value="F:mRNA binding"/>
    <property type="evidence" value="ECO:0007669"/>
    <property type="project" value="TreeGrafter"/>
</dbReference>
<dbReference type="SUPFAM" id="SSF48452">
    <property type="entry name" value="TPR-like"/>
    <property type="match status" value="2"/>
</dbReference>
<evidence type="ECO:0000256" key="5">
    <source>
        <dbReference type="SAM" id="MobiDB-lite"/>
    </source>
</evidence>
<dbReference type="RefSeq" id="XP_064851580.1">
    <property type="nucleotide sequence ID" value="XM_064995508.1"/>
</dbReference>
<reference evidence="7 8" key="1">
    <citation type="journal article" date="2023" name="Elife">
        <title>Identification of key yeast species and microbe-microbe interactions impacting larval growth of Drosophila in the wild.</title>
        <authorList>
            <person name="Mure A."/>
            <person name="Sugiura Y."/>
            <person name="Maeda R."/>
            <person name="Honda K."/>
            <person name="Sakurai N."/>
            <person name="Takahashi Y."/>
            <person name="Watada M."/>
            <person name="Katoh T."/>
            <person name="Gotoh A."/>
            <person name="Gotoh Y."/>
            <person name="Taniguchi I."/>
            <person name="Nakamura K."/>
            <person name="Hayashi T."/>
            <person name="Katayama T."/>
            <person name="Uemura T."/>
            <person name="Hattori Y."/>
        </authorList>
    </citation>
    <scope>NUCLEOTIDE SEQUENCE [LARGE SCALE GENOMIC DNA]</scope>
    <source>
        <strain evidence="7 8">SC-9</strain>
    </source>
</reference>
<dbReference type="InterPro" id="IPR011990">
    <property type="entry name" value="TPR-like_helical_dom_sf"/>
</dbReference>
<evidence type="ECO:0000256" key="1">
    <source>
        <dbReference type="ARBA" id="ARBA00022737"/>
    </source>
</evidence>
<dbReference type="PANTHER" id="PTHR19980:SF0">
    <property type="entry name" value="CLEAVAGE STIMULATION FACTOR SUBUNIT 3"/>
    <property type="match status" value="1"/>
</dbReference>
<dbReference type="PANTHER" id="PTHR19980">
    <property type="entry name" value="RNA CLEAVAGE STIMULATION FACTOR"/>
    <property type="match status" value="1"/>
</dbReference>
<evidence type="ECO:0000256" key="3">
    <source>
        <dbReference type="ARBA" id="ARBA00026188"/>
    </source>
</evidence>
<proteinExistence type="predicted"/>
<dbReference type="InterPro" id="IPR008847">
    <property type="entry name" value="Suf"/>
</dbReference>
<dbReference type="Pfam" id="PF05843">
    <property type="entry name" value="Suf"/>
    <property type="match status" value="1"/>
</dbReference>
<comment type="caution">
    <text evidence="7">The sequence shown here is derived from an EMBL/GenBank/DDBJ whole genome shotgun (WGS) entry which is preliminary data.</text>
</comment>
<dbReference type="SMART" id="SM00386">
    <property type="entry name" value="HAT"/>
    <property type="match status" value="4"/>
</dbReference>
<dbReference type="GO" id="GO:0005634">
    <property type="term" value="C:nucleus"/>
    <property type="evidence" value="ECO:0007669"/>
    <property type="project" value="UniProtKB-SubCell"/>
</dbReference>
<comment type="function">
    <text evidence="4">Component of the cleavage factor IA (CFIA) complex, which is involved in the endonucleolytic cleavage during polyadenylation-dependent pre-mRNA 3'-end formation.</text>
</comment>
<dbReference type="GO" id="GO:0032991">
    <property type="term" value="C:protein-containing complex"/>
    <property type="evidence" value="ECO:0007669"/>
    <property type="project" value="UniProtKB-ARBA"/>
</dbReference>
<keyword evidence="8" id="KW-1185">Reference proteome</keyword>
<dbReference type="InterPro" id="IPR045243">
    <property type="entry name" value="Rna14-like"/>
</dbReference>
<keyword evidence="4" id="KW-0963">Cytoplasm</keyword>
<keyword evidence="2 4" id="KW-0539">Nucleus</keyword>
<feature type="compositionally biased region" description="Basic and acidic residues" evidence="5">
    <location>
        <begin position="23"/>
        <end position="34"/>
    </location>
</feature>
<dbReference type="Gene3D" id="1.25.40.1040">
    <property type="match status" value="2"/>
</dbReference>
<feature type="domain" description="Suppressor of forked" evidence="6">
    <location>
        <begin position="51"/>
        <end position="716"/>
    </location>
</feature>
<dbReference type="InterPro" id="IPR003107">
    <property type="entry name" value="HAT"/>
</dbReference>
<evidence type="ECO:0000313" key="7">
    <source>
        <dbReference type="EMBL" id="GMM34580.1"/>
    </source>
</evidence>
<evidence type="ECO:0000313" key="8">
    <source>
        <dbReference type="Proteomes" id="UP001360560"/>
    </source>
</evidence>
<keyword evidence="1" id="KW-0677">Repeat</keyword>
<evidence type="ECO:0000259" key="6">
    <source>
        <dbReference type="Pfam" id="PF05843"/>
    </source>
</evidence>
<dbReference type="AlphaFoldDB" id="A0AAV5QJM6"/>
<keyword evidence="4" id="KW-0507">mRNA processing</keyword>
<evidence type="ECO:0000256" key="2">
    <source>
        <dbReference type="ARBA" id="ARBA00023242"/>
    </source>
</evidence>